<accession>A0A1L9UPZ8</accession>
<keyword evidence="3" id="KW-1185">Reference proteome</keyword>
<proteinExistence type="predicted"/>
<sequence length="72" mass="8293">MPGVLLLFFQQLQAVAVRSGMGYMMLSYYTTVVEEARGQGPYITSAIRKEKRIIVKKQKKEEEMKLHRVSSL</sequence>
<evidence type="ECO:0008006" key="4">
    <source>
        <dbReference type="Google" id="ProtNLM"/>
    </source>
</evidence>
<feature type="chain" id="PRO_5012273525" description="Secreted protein" evidence="1">
    <location>
        <begin position="17"/>
        <end position="72"/>
    </location>
</feature>
<evidence type="ECO:0000256" key="1">
    <source>
        <dbReference type="SAM" id="SignalP"/>
    </source>
</evidence>
<protein>
    <recommendedName>
        <fullName evidence="4">Secreted protein</fullName>
    </recommendedName>
</protein>
<dbReference type="RefSeq" id="XP_067480980.1">
    <property type="nucleotide sequence ID" value="XM_067626726.1"/>
</dbReference>
<dbReference type="AlphaFoldDB" id="A0A1L9UPZ8"/>
<dbReference type="Proteomes" id="UP000184499">
    <property type="component" value="Unassembled WGS sequence"/>
</dbReference>
<keyword evidence="1" id="KW-0732">Signal</keyword>
<reference evidence="3" key="1">
    <citation type="journal article" date="2017" name="Genome Biol.">
        <title>Comparative genomics reveals high biological diversity and specific adaptations in the industrially and medically important fungal genus Aspergillus.</title>
        <authorList>
            <person name="de Vries R.P."/>
            <person name="Riley R."/>
            <person name="Wiebenga A."/>
            <person name="Aguilar-Osorio G."/>
            <person name="Amillis S."/>
            <person name="Uchima C.A."/>
            <person name="Anderluh G."/>
            <person name="Asadollahi M."/>
            <person name="Askin M."/>
            <person name="Barry K."/>
            <person name="Battaglia E."/>
            <person name="Bayram O."/>
            <person name="Benocci T."/>
            <person name="Braus-Stromeyer S.A."/>
            <person name="Caldana C."/>
            <person name="Canovas D."/>
            <person name="Cerqueira G.C."/>
            <person name="Chen F."/>
            <person name="Chen W."/>
            <person name="Choi C."/>
            <person name="Clum A."/>
            <person name="Dos Santos R.A."/>
            <person name="Damasio A.R."/>
            <person name="Diallinas G."/>
            <person name="Emri T."/>
            <person name="Fekete E."/>
            <person name="Flipphi M."/>
            <person name="Freyberg S."/>
            <person name="Gallo A."/>
            <person name="Gournas C."/>
            <person name="Habgood R."/>
            <person name="Hainaut M."/>
            <person name="Harispe M.L."/>
            <person name="Henrissat B."/>
            <person name="Hilden K.S."/>
            <person name="Hope R."/>
            <person name="Hossain A."/>
            <person name="Karabika E."/>
            <person name="Karaffa L."/>
            <person name="Karanyi Z."/>
            <person name="Krasevec N."/>
            <person name="Kuo A."/>
            <person name="Kusch H."/>
            <person name="LaButti K."/>
            <person name="Lagendijk E.L."/>
            <person name="Lapidus A."/>
            <person name="Levasseur A."/>
            <person name="Lindquist E."/>
            <person name="Lipzen A."/>
            <person name="Logrieco A.F."/>
            <person name="MacCabe A."/>
            <person name="Maekelae M.R."/>
            <person name="Malavazi I."/>
            <person name="Melin P."/>
            <person name="Meyer V."/>
            <person name="Mielnichuk N."/>
            <person name="Miskei M."/>
            <person name="Molnar A.P."/>
            <person name="Mule G."/>
            <person name="Ngan C.Y."/>
            <person name="Orejas M."/>
            <person name="Orosz E."/>
            <person name="Ouedraogo J.P."/>
            <person name="Overkamp K.M."/>
            <person name="Park H.-S."/>
            <person name="Perrone G."/>
            <person name="Piumi F."/>
            <person name="Punt P.J."/>
            <person name="Ram A.F."/>
            <person name="Ramon A."/>
            <person name="Rauscher S."/>
            <person name="Record E."/>
            <person name="Riano-Pachon D.M."/>
            <person name="Robert V."/>
            <person name="Roehrig J."/>
            <person name="Ruller R."/>
            <person name="Salamov A."/>
            <person name="Salih N.S."/>
            <person name="Samson R.A."/>
            <person name="Sandor E."/>
            <person name="Sanguinetti M."/>
            <person name="Schuetze T."/>
            <person name="Sepcic K."/>
            <person name="Shelest E."/>
            <person name="Sherlock G."/>
            <person name="Sophianopoulou V."/>
            <person name="Squina F.M."/>
            <person name="Sun H."/>
            <person name="Susca A."/>
            <person name="Todd R.B."/>
            <person name="Tsang A."/>
            <person name="Unkles S.E."/>
            <person name="van de Wiele N."/>
            <person name="van Rossen-Uffink D."/>
            <person name="Oliveira J.V."/>
            <person name="Vesth T.C."/>
            <person name="Visser J."/>
            <person name="Yu J.-H."/>
            <person name="Zhou M."/>
            <person name="Andersen M.R."/>
            <person name="Archer D.B."/>
            <person name="Baker S.E."/>
            <person name="Benoit I."/>
            <person name="Brakhage A.A."/>
            <person name="Braus G.H."/>
            <person name="Fischer R."/>
            <person name="Frisvad J.C."/>
            <person name="Goldman G.H."/>
            <person name="Houbraken J."/>
            <person name="Oakley B."/>
            <person name="Pocsi I."/>
            <person name="Scazzocchio C."/>
            <person name="Seiboth B."/>
            <person name="vanKuyk P.A."/>
            <person name="Wortman J."/>
            <person name="Dyer P.S."/>
            <person name="Grigoriev I.V."/>
        </authorList>
    </citation>
    <scope>NUCLEOTIDE SEQUENCE [LARGE SCALE GENOMIC DNA]</scope>
    <source>
        <strain evidence="3">CBS 101740 / IMI 381727 / IBT 21946</strain>
    </source>
</reference>
<evidence type="ECO:0000313" key="2">
    <source>
        <dbReference type="EMBL" id="OJJ73732.1"/>
    </source>
</evidence>
<dbReference type="GeneID" id="93579214"/>
<organism evidence="2 3">
    <name type="scientific">Aspergillus brasiliensis (strain CBS 101740 / IMI 381727 / IBT 21946)</name>
    <dbReference type="NCBI Taxonomy" id="767769"/>
    <lineage>
        <taxon>Eukaryota</taxon>
        <taxon>Fungi</taxon>
        <taxon>Dikarya</taxon>
        <taxon>Ascomycota</taxon>
        <taxon>Pezizomycotina</taxon>
        <taxon>Eurotiomycetes</taxon>
        <taxon>Eurotiomycetidae</taxon>
        <taxon>Eurotiales</taxon>
        <taxon>Aspergillaceae</taxon>
        <taxon>Aspergillus</taxon>
        <taxon>Aspergillus subgen. Circumdati</taxon>
    </lineage>
</organism>
<dbReference type="VEuPathDB" id="FungiDB:ASPBRDRAFT_514461"/>
<evidence type="ECO:0000313" key="3">
    <source>
        <dbReference type="Proteomes" id="UP000184499"/>
    </source>
</evidence>
<feature type="signal peptide" evidence="1">
    <location>
        <begin position="1"/>
        <end position="16"/>
    </location>
</feature>
<name>A0A1L9UPZ8_ASPBC</name>
<gene>
    <name evidence="2" type="ORF">ASPBRDRAFT_514461</name>
</gene>
<dbReference type="EMBL" id="KV878682">
    <property type="protein sequence ID" value="OJJ73732.1"/>
    <property type="molecule type" value="Genomic_DNA"/>
</dbReference>